<name>A0A3A3YXC8_9ACTN</name>
<evidence type="ECO:0000313" key="4">
    <source>
        <dbReference type="Proteomes" id="UP000265614"/>
    </source>
</evidence>
<dbReference type="EMBL" id="QZEZ01000003">
    <property type="protein sequence ID" value="RJK96329.1"/>
    <property type="molecule type" value="Genomic_DNA"/>
</dbReference>
<dbReference type="SUPFAM" id="SSF102588">
    <property type="entry name" value="LmbE-like"/>
    <property type="match status" value="1"/>
</dbReference>
<protein>
    <submittedName>
        <fullName evidence="3">PIG-L family deacetylase</fullName>
    </submittedName>
</protein>
<accession>A0A3A3YXC8</accession>
<feature type="region of interest" description="Disordered" evidence="2">
    <location>
        <begin position="251"/>
        <end position="271"/>
    </location>
</feature>
<keyword evidence="4" id="KW-1185">Reference proteome</keyword>
<evidence type="ECO:0000256" key="2">
    <source>
        <dbReference type="SAM" id="MobiDB-lite"/>
    </source>
</evidence>
<comment type="caution">
    <text evidence="3">The sequence shown here is derived from an EMBL/GenBank/DDBJ whole genome shotgun (WGS) entry which is preliminary data.</text>
</comment>
<dbReference type="Proteomes" id="UP000265614">
    <property type="component" value="Unassembled WGS sequence"/>
</dbReference>
<evidence type="ECO:0000313" key="3">
    <source>
        <dbReference type="EMBL" id="RJK96329.1"/>
    </source>
</evidence>
<dbReference type="OrthoDB" id="116799at2"/>
<evidence type="ECO:0000256" key="1">
    <source>
        <dbReference type="ARBA" id="ARBA00022833"/>
    </source>
</evidence>
<proteinExistence type="predicted"/>
<dbReference type="AlphaFoldDB" id="A0A3A3YXC8"/>
<feature type="compositionally biased region" description="Gly residues" evidence="2">
    <location>
        <begin position="260"/>
        <end position="271"/>
    </location>
</feature>
<organism evidence="3 4">
    <name type="scientific">Vallicoccus soli</name>
    <dbReference type="NCBI Taxonomy" id="2339232"/>
    <lineage>
        <taxon>Bacteria</taxon>
        <taxon>Bacillati</taxon>
        <taxon>Actinomycetota</taxon>
        <taxon>Actinomycetes</taxon>
        <taxon>Motilibacterales</taxon>
        <taxon>Vallicoccaceae</taxon>
        <taxon>Vallicoccus</taxon>
    </lineage>
</organism>
<dbReference type="Gene3D" id="3.40.50.10320">
    <property type="entry name" value="LmbE-like"/>
    <property type="match status" value="1"/>
</dbReference>
<gene>
    <name evidence="3" type="ORF">D5H78_08775</name>
</gene>
<dbReference type="GO" id="GO:0016137">
    <property type="term" value="P:glycoside metabolic process"/>
    <property type="evidence" value="ECO:0007669"/>
    <property type="project" value="UniProtKB-ARBA"/>
</dbReference>
<sequence>MSGAADLAGAREVVAVSPHLDDAAFSAGAALAGLAAAGARVRVLTVFTATVPDPQGFALACQLDKGLAADVDYMALRRAEDDAAMAALGARGEHLGLPEAPHRGYGDAPALFGPVLPGDVAQPAAVLAALERALDAGPAPDLLLGPLALGDHVDHRHVRDAVLALAARRGLRLLLWRDTPYVLRPGAPAPSPGDLAVPVGPAALDAKAAACRAYATQLGFQFGGADGAERAVRALAAAEGARLLGGGAAEALAVPPGHPGDPGGGGPGRTG</sequence>
<dbReference type="InterPro" id="IPR024078">
    <property type="entry name" value="LmbE-like_dom_sf"/>
</dbReference>
<reference evidence="3 4" key="1">
    <citation type="submission" date="2018-09" db="EMBL/GenBank/DDBJ databases">
        <title>YIM 75000 draft genome.</title>
        <authorList>
            <person name="Tang S."/>
            <person name="Feng Y."/>
        </authorList>
    </citation>
    <scope>NUCLEOTIDE SEQUENCE [LARGE SCALE GENOMIC DNA]</scope>
    <source>
        <strain evidence="3 4">YIM 75000</strain>
    </source>
</reference>
<dbReference type="InterPro" id="IPR003737">
    <property type="entry name" value="GlcNAc_PI_deacetylase-related"/>
</dbReference>
<dbReference type="RefSeq" id="WP_119950060.1">
    <property type="nucleotide sequence ID" value="NZ_QZEZ01000003.1"/>
</dbReference>
<dbReference type="Pfam" id="PF02585">
    <property type="entry name" value="PIG-L"/>
    <property type="match status" value="1"/>
</dbReference>
<keyword evidence="1" id="KW-0862">Zinc</keyword>